<name>A0A6C0D925_9ZZZZ</name>
<proteinExistence type="predicted"/>
<reference evidence="1" key="1">
    <citation type="journal article" date="2020" name="Nature">
        <title>Giant virus diversity and host interactions through global metagenomics.</title>
        <authorList>
            <person name="Schulz F."/>
            <person name="Roux S."/>
            <person name="Paez-Espino D."/>
            <person name="Jungbluth S."/>
            <person name="Walsh D.A."/>
            <person name="Denef V.J."/>
            <person name="McMahon K.D."/>
            <person name="Konstantinidis K.T."/>
            <person name="Eloe-Fadrosh E.A."/>
            <person name="Kyrpides N.C."/>
            <person name="Woyke T."/>
        </authorList>
    </citation>
    <scope>NUCLEOTIDE SEQUENCE</scope>
    <source>
        <strain evidence="1">GVMAG-M-3300023174-131</strain>
    </source>
</reference>
<protein>
    <submittedName>
        <fullName evidence="1">Uncharacterized protein</fullName>
    </submittedName>
</protein>
<accession>A0A6C0D925</accession>
<sequence>MFQNKYLKYKKKYLELKNYKGGSSDSELQIMPEIIIPDIDLHPLIDLHKMTYTYDKKERNYTFKMSHILCEKWKDTMFTLSALYYYDPAIDFMNKDKLKEIVTAFCINRIRVQKLNGIHENSEYDTILAEINDDSFWEQPRYFKIGHVSSTIRSTFLIIDNIDAYLMEKGSGLQLLCTFLKIFFNKESKLDIKLKAATPELITNYYGPLGFECVGRNCTFNDVSRFLQEHCNSLSSGVKFILKFNSEYTTNIEDINPLFGK</sequence>
<organism evidence="1">
    <name type="scientific">viral metagenome</name>
    <dbReference type="NCBI Taxonomy" id="1070528"/>
    <lineage>
        <taxon>unclassified sequences</taxon>
        <taxon>metagenomes</taxon>
        <taxon>organismal metagenomes</taxon>
    </lineage>
</organism>
<evidence type="ECO:0000313" key="1">
    <source>
        <dbReference type="EMBL" id="QHT13308.1"/>
    </source>
</evidence>
<dbReference type="AlphaFoldDB" id="A0A6C0D925"/>
<dbReference type="EMBL" id="MN739565">
    <property type="protein sequence ID" value="QHT13308.1"/>
    <property type="molecule type" value="Genomic_DNA"/>
</dbReference>